<protein>
    <submittedName>
        <fullName evidence="1">Uncharacterized protein</fullName>
    </submittedName>
</protein>
<dbReference type="RefSeq" id="WP_352066422.1">
    <property type="nucleotide sequence ID" value="NZ_JBEPAZ010000151.1"/>
</dbReference>
<accession>A0ABV1ULJ8</accession>
<reference evidence="1 2" key="1">
    <citation type="submission" date="2024-06" db="EMBL/GenBank/DDBJ databases">
        <title>The Natural Products Discovery Center: Release of the First 8490 Sequenced Strains for Exploring Actinobacteria Biosynthetic Diversity.</title>
        <authorList>
            <person name="Kalkreuter E."/>
            <person name="Kautsar S.A."/>
            <person name="Yang D."/>
            <person name="Bader C.D."/>
            <person name="Teijaro C.N."/>
            <person name="Fluegel L."/>
            <person name="Davis C.M."/>
            <person name="Simpson J.R."/>
            <person name="Lauterbach L."/>
            <person name="Steele A.D."/>
            <person name="Gui C."/>
            <person name="Meng S."/>
            <person name="Li G."/>
            <person name="Viehrig K."/>
            <person name="Ye F."/>
            <person name="Su P."/>
            <person name="Kiefer A.F."/>
            <person name="Nichols A."/>
            <person name="Cepeda A.J."/>
            <person name="Yan W."/>
            <person name="Fan B."/>
            <person name="Jiang Y."/>
            <person name="Adhikari A."/>
            <person name="Zheng C.-J."/>
            <person name="Schuster L."/>
            <person name="Cowan T.M."/>
            <person name="Smanski M.J."/>
            <person name="Chevrette M.G."/>
            <person name="De Carvalho L.P.S."/>
            <person name="Shen B."/>
        </authorList>
    </citation>
    <scope>NUCLEOTIDE SEQUENCE [LARGE SCALE GENOMIC DNA]</scope>
    <source>
        <strain evidence="1 2">NPDC001166</strain>
    </source>
</reference>
<evidence type="ECO:0000313" key="1">
    <source>
        <dbReference type="EMBL" id="MER6434618.1"/>
    </source>
</evidence>
<dbReference type="Proteomes" id="UP001470023">
    <property type="component" value="Unassembled WGS sequence"/>
</dbReference>
<gene>
    <name evidence="1" type="ORF">ABT272_44900</name>
</gene>
<evidence type="ECO:0000313" key="2">
    <source>
        <dbReference type="Proteomes" id="UP001470023"/>
    </source>
</evidence>
<proteinExistence type="predicted"/>
<sequence>MVDNFQHWARPPAPFGELCISSGRQKLLATDETITIKNRTFVLTEIDGLAFRAASRVNQASYMVGVAQGAHRCRFGFDAYSRGTEMRDRKREWDSVVQLLGCKAGLRIAENKLNQIYAGGRVTFGSLPATSIEADAEGLRLRRPFMRKIPWHEISYADMRHGSVRVFISSKESSGKLRLKVDMYGWNAVILPEVVALMLREPPPSFNFDAARLSGPF</sequence>
<comment type="caution">
    <text evidence="1">The sequence shown here is derived from an EMBL/GenBank/DDBJ whole genome shotgun (WGS) entry which is preliminary data.</text>
</comment>
<keyword evidence="2" id="KW-1185">Reference proteome</keyword>
<name>A0ABV1ULJ8_9ACTN</name>
<organism evidence="1 2">
    <name type="scientific">Streptomyces sp. 900105245</name>
    <dbReference type="NCBI Taxonomy" id="3154379"/>
    <lineage>
        <taxon>Bacteria</taxon>
        <taxon>Bacillati</taxon>
        <taxon>Actinomycetota</taxon>
        <taxon>Actinomycetes</taxon>
        <taxon>Kitasatosporales</taxon>
        <taxon>Streptomycetaceae</taxon>
        <taxon>Streptomyces</taxon>
    </lineage>
</organism>
<dbReference type="EMBL" id="JBEPAZ010000151">
    <property type="protein sequence ID" value="MER6434618.1"/>
    <property type="molecule type" value="Genomic_DNA"/>
</dbReference>